<dbReference type="OrthoDB" id="608866at2759"/>
<protein>
    <submittedName>
        <fullName evidence="3">Uncharacterized protein</fullName>
    </submittedName>
</protein>
<sequence length="182" mass="20553">MAKLESDSNVNKEAVSINLGNNITEKSKENINKEIKNKENISRKKDVWTKEQSEELIKLVAKIGAGYWNKIRADSQTLEGKSALSLKDKHRLISKQTSYYKTTPKEWIEVTLDGELVGEVGDCKIVNARFPHDAAKVIAKRKESPKEECVVSVTCDKGITIHSYNVSFLGSNKFKLTKIKRK</sequence>
<feature type="domain" description="HTH myb-type" evidence="2">
    <location>
        <begin position="40"/>
        <end position="97"/>
    </location>
</feature>
<dbReference type="EMBL" id="KK365256">
    <property type="protein sequence ID" value="KCZ79567.1"/>
    <property type="molecule type" value="Genomic_DNA"/>
</dbReference>
<dbReference type="Gene3D" id="1.10.10.60">
    <property type="entry name" value="Homeodomain-like"/>
    <property type="match status" value="1"/>
</dbReference>
<dbReference type="InterPro" id="IPR017930">
    <property type="entry name" value="Myb_dom"/>
</dbReference>
<reference evidence="3 4" key="2">
    <citation type="submission" date="2014-03" db="EMBL/GenBank/DDBJ databases">
        <title>The Genome Sequence of Anncaliia algerae insect isolate PRA339.</title>
        <authorList>
            <consortium name="The Broad Institute Genome Sequencing Platform"/>
            <consortium name="The Broad Institute Genome Sequencing Center for Infectious Disease"/>
            <person name="Cuomo C."/>
            <person name="Becnel J."/>
            <person name="Sanscrainte N."/>
            <person name="Walker B."/>
            <person name="Young S.K."/>
            <person name="Zeng Q."/>
            <person name="Gargeya S."/>
            <person name="Fitzgerald M."/>
            <person name="Haas B."/>
            <person name="Abouelleil A."/>
            <person name="Alvarado L."/>
            <person name="Arachchi H.M."/>
            <person name="Berlin A.M."/>
            <person name="Chapman S.B."/>
            <person name="Dewar J."/>
            <person name="Goldberg J."/>
            <person name="Griggs A."/>
            <person name="Gujja S."/>
            <person name="Hansen M."/>
            <person name="Howarth C."/>
            <person name="Imamovic A."/>
            <person name="Larimer J."/>
            <person name="McCowan C."/>
            <person name="Murphy C."/>
            <person name="Neiman D."/>
            <person name="Pearson M."/>
            <person name="Priest M."/>
            <person name="Roberts A."/>
            <person name="Saif S."/>
            <person name="Shea T."/>
            <person name="Sisk P."/>
            <person name="Sykes S."/>
            <person name="Wortman J."/>
            <person name="Nusbaum C."/>
            <person name="Birren B."/>
        </authorList>
    </citation>
    <scope>NUCLEOTIDE SEQUENCE [LARGE SCALE GENOMIC DNA]</scope>
    <source>
        <strain evidence="3 4">PRA339</strain>
    </source>
</reference>
<evidence type="ECO:0000313" key="4">
    <source>
        <dbReference type="Proteomes" id="UP000030655"/>
    </source>
</evidence>
<accession>A0A059EXK1</accession>
<dbReference type="InterPro" id="IPR001005">
    <property type="entry name" value="SANT/Myb"/>
</dbReference>
<dbReference type="SMART" id="SM00717">
    <property type="entry name" value="SANT"/>
    <property type="match status" value="1"/>
</dbReference>
<dbReference type="Proteomes" id="UP000030655">
    <property type="component" value="Unassembled WGS sequence"/>
</dbReference>
<reference evidence="4" key="1">
    <citation type="submission" date="2013-02" db="EMBL/GenBank/DDBJ databases">
        <authorList>
            <consortium name="The Broad Institute Genome Sequencing Platform"/>
            <person name="Cuomo C."/>
            <person name="Becnel J."/>
            <person name="Sanscrainte N."/>
            <person name="Walker B."/>
            <person name="Young S.K."/>
            <person name="Zeng Q."/>
            <person name="Gargeya S."/>
            <person name="Fitzgerald M."/>
            <person name="Haas B."/>
            <person name="Abouelleil A."/>
            <person name="Alvarado L."/>
            <person name="Arachchi H.M."/>
            <person name="Berlin A.M."/>
            <person name="Chapman S.B."/>
            <person name="Dewar J."/>
            <person name="Goldberg J."/>
            <person name="Griggs A."/>
            <person name="Gujja S."/>
            <person name="Hansen M."/>
            <person name="Howarth C."/>
            <person name="Imamovic A."/>
            <person name="Larimer J."/>
            <person name="McCowan C."/>
            <person name="Murphy C."/>
            <person name="Neiman D."/>
            <person name="Pearson M."/>
            <person name="Priest M."/>
            <person name="Roberts A."/>
            <person name="Saif S."/>
            <person name="Shea T."/>
            <person name="Sisk P."/>
            <person name="Sykes S."/>
            <person name="Wortman J."/>
            <person name="Nusbaum C."/>
            <person name="Birren B."/>
        </authorList>
    </citation>
    <scope>NUCLEOTIDE SEQUENCE [LARGE SCALE GENOMIC DNA]</scope>
    <source>
        <strain evidence="4">PRA339</strain>
    </source>
</reference>
<keyword evidence="4" id="KW-1185">Reference proteome</keyword>
<evidence type="ECO:0000313" key="3">
    <source>
        <dbReference type="EMBL" id="KCZ79567.1"/>
    </source>
</evidence>
<organism evidence="3 4">
    <name type="scientific">Anncaliia algerae PRA339</name>
    <dbReference type="NCBI Taxonomy" id="1288291"/>
    <lineage>
        <taxon>Eukaryota</taxon>
        <taxon>Fungi</taxon>
        <taxon>Fungi incertae sedis</taxon>
        <taxon>Microsporidia</taxon>
        <taxon>Tubulinosematoidea</taxon>
        <taxon>Tubulinosematidae</taxon>
        <taxon>Anncaliia</taxon>
    </lineage>
</organism>
<evidence type="ECO:0000259" key="2">
    <source>
        <dbReference type="PROSITE" id="PS51294"/>
    </source>
</evidence>
<dbReference type="AlphaFoldDB" id="A0A059EXK1"/>
<name>A0A059EXK1_9MICR</name>
<feature type="domain" description="Myb-like" evidence="1">
    <location>
        <begin position="40"/>
        <end position="89"/>
    </location>
</feature>
<dbReference type="PROSITE" id="PS50090">
    <property type="entry name" value="MYB_LIKE"/>
    <property type="match status" value="1"/>
</dbReference>
<evidence type="ECO:0000259" key="1">
    <source>
        <dbReference type="PROSITE" id="PS50090"/>
    </source>
</evidence>
<dbReference type="InterPro" id="IPR009057">
    <property type="entry name" value="Homeodomain-like_sf"/>
</dbReference>
<dbReference type="PROSITE" id="PS51294">
    <property type="entry name" value="HTH_MYB"/>
    <property type="match status" value="1"/>
</dbReference>
<gene>
    <name evidence="3" type="ORF">H312_03039</name>
</gene>
<dbReference type="VEuPathDB" id="MicrosporidiaDB:H312_03039"/>
<proteinExistence type="predicted"/>
<dbReference type="HOGENOM" id="CLU_1497359_0_0_1"/>
<dbReference type="SUPFAM" id="SSF46689">
    <property type="entry name" value="Homeodomain-like"/>
    <property type="match status" value="1"/>
</dbReference>